<evidence type="ECO:0000256" key="1">
    <source>
        <dbReference type="ARBA" id="ARBA00004247"/>
    </source>
</evidence>
<evidence type="ECO:0000256" key="12">
    <source>
        <dbReference type="SAM" id="Phobius"/>
    </source>
</evidence>
<dbReference type="SMART" id="SM00179">
    <property type="entry name" value="EGF_CA"/>
    <property type="match status" value="1"/>
</dbReference>
<keyword evidence="8 12" id="KW-0472">Membrane</keyword>
<dbReference type="SMART" id="SM00181">
    <property type="entry name" value="EGF"/>
    <property type="match status" value="1"/>
</dbReference>
<dbReference type="InterPro" id="IPR001881">
    <property type="entry name" value="EGF-like_Ca-bd_dom"/>
</dbReference>
<dbReference type="AlphaFoldDB" id="C3XPB0"/>
<dbReference type="SUPFAM" id="SSF57196">
    <property type="entry name" value="EGF/Laminin"/>
    <property type="match status" value="1"/>
</dbReference>
<sequence>MATTETTTPSEQEHAKGEDVGVTKPSSKLQQALHEDDVKAEGVTAPKISSEHQTSVPNEYKSSPAREKRKVKEKVSSAIAEEDHKIRSKAADRGKHAYDQTIVGEQAESGQYGSAPGVYTDLKPAAVGPRYLHVGDHVVVCSGHESEHTFAYREAEEVSEGCKEDHCSHYSTIPEGAYGYKVPEEVNNAYEEEFCSNSHDYDKPEDAYGYKDPQGGSFAYRAKERVAEMWSEWKSSKVCWLGMGCGLLFIASVVIAGIMTHFLITSDGRVTLASKLQQNGTLILDSSTPAAIDEVIVIGLIATPTYLPFKNSSVTANALPLKVTFLSTTAPYKNPDYCAKKPCQHGGHCVNKDGGYKCTCSPGWTGQNCQEGESFSRVN</sequence>
<dbReference type="GO" id="GO:0005509">
    <property type="term" value="F:calcium ion binding"/>
    <property type="evidence" value="ECO:0007669"/>
    <property type="project" value="InterPro"/>
</dbReference>
<dbReference type="FunFam" id="2.10.25.10:FF:000565">
    <property type="entry name" value="Predicted protein"/>
    <property type="match status" value="1"/>
</dbReference>
<dbReference type="EMBL" id="GG666451">
    <property type="protein sequence ID" value="EEN69781.1"/>
    <property type="molecule type" value="Genomic_DNA"/>
</dbReference>
<dbReference type="GO" id="GO:0060255">
    <property type="term" value="P:regulation of macromolecule metabolic process"/>
    <property type="evidence" value="ECO:0007669"/>
    <property type="project" value="UniProtKB-ARBA"/>
</dbReference>
<feature type="compositionally biased region" description="Basic and acidic residues" evidence="11">
    <location>
        <begin position="11"/>
        <end position="21"/>
    </location>
</feature>
<evidence type="ECO:0000256" key="10">
    <source>
        <dbReference type="PROSITE-ProRule" id="PRU00076"/>
    </source>
</evidence>
<evidence type="ECO:0000256" key="8">
    <source>
        <dbReference type="ARBA" id="ARBA00023136"/>
    </source>
</evidence>
<keyword evidence="5 12" id="KW-0812">Transmembrane</keyword>
<dbReference type="GO" id="GO:0051093">
    <property type="term" value="P:negative regulation of developmental process"/>
    <property type="evidence" value="ECO:0007669"/>
    <property type="project" value="UniProtKB-ARBA"/>
</dbReference>
<dbReference type="InterPro" id="IPR000152">
    <property type="entry name" value="EGF-type_Asp/Asn_hydroxyl_site"/>
</dbReference>
<feature type="compositionally biased region" description="Polar residues" evidence="11">
    <location>
        <begin position="51"/>
        <end position="61"/>
    </location>
</feature>
<accession>C3XPB0</accession>
<evidence type="ECO:0000256" key="11">
    <source>
        <dbReference type="SAM" id="MobiDB-lite"/>
    </source>
</evidence>
<dbReference type="CDD" id="cd00054">
    <property type="entry name" value="EGF_CA"/>
    <property type="match status" value="1"/>
</dbReference>
<dbReference type="PROSITE" id="PS01186">
    <property type="entry name" value="EGF_2"/>
    <property type="match status" value="1"/>
</dbReference>
<dbReference type="GO" id="GO:0003002">
    <property type="term" value="P:regionalization"/>
    <property type="evidence" value="ECO:0007669"/>
    <property type="project" value="UniProtKB-ARBA"/>
</dbReference>
<keyword evidence="9 10" id="KW-1015">Disulfide bond</keyword>
<comment type="caution">
    <text evidence="10">Lacks conserved residue(s) required for the propagation of feature annotation.</text>
</comment>
<dbReference type="PANTHER" id="PTHR24044:SF420">
    <property type="entry name" value="DELTA AND NOTCH-LIKE EPIDERMAL GROWTH FACTOR-RELATED RECEPTOR ISOFORM X1"/>
    <property type="match status" value="1"/>
</dbReference>
<name>C3XPB0_BRAFL</name>
<feature type="region of interest" description="Disordered" evidence="11">
    <location>
        <begin position="1"/>
        <end position="80"/>
    </location>
</feature>
<keyword evidence="4" id="KW-0597">Phosphoprotein</keyword>
<evidence type="ECO:0000256" key="2">
    <source>
        <dbReference type="ARBA" id="ARBA00022473"/>
    </source>
</evidence>
<dbReference type="GO" id="GO:0016324">
    <property type="term" value="C:apical plasma membrane"/>
    <property type="evidence" value="ECO:0007669"/>
    <property type="project" value="UniProtKB-SubCell"/>
</dbReference>
<dbReference type="Pfam" id="PF00008">
    <property type="entry name" value="EGF"/>
    <property type="match status" value="1"/>
</dbReference>
<feature type="disulfide bond" evidence="10">
    <location>
        <begin position="360"/>
        <end position="369"/>
    </location>
</feature>
<dbReference type="GO" id="GO:0048592">
    <property type="term" value="P:eye morphogenesis"/>
    <property type="evidence" value="ECO:0007669"/>
    <property type="project" value="UniProtKB-ARBA"/>
</dbReference>
<evidence type="ECO:0000256" key="3">
    <source>
        <dbReference type="ARBA" id="ARBA00022475"/>
    </source>
</evidence>
<dbReference type="InParanoid" id="C3XPB0"/>
<evidence type="ECO:0000256" key="6">
    <source>
        <dbReference type="ARBA" id="ARBA00022782"/>
    </source>
</evidence>
<keyword evidence="3" id="KW-1003">Cell membrane</keyword>
<evidence type="ECO:0000313" key="14">
    <source>
        <dbReference type="EMBL" id="EEN69781.1"/>
    </source>
</evidence>
<dbReference type="GO" id="GO:0008593">
    <property type="term" value="P:regulation of Notch signaling pathway"/>
    <property type="evidence" value="ECO:0007669"/>
    <property type="project" value="UniProtKB-ARBA"/>
</dbReference>
<dbReference type="GO" id="GO:0080090">
    <property type="term" value="P:regulation of primary metabolic process"/>
    <property type="evidence" value="ECO:0007669"/>
    <property type="project" value="UniProtKB-ARBA"/>
</dbReference>
<dbReference type="GO" id="GO:0051241">
    <property type="term" value="P:negative regulation of multicellular organismal process"/>
    <property type="evidence" value="ECO:0007669"/>
    <property type="project" value="UniProtKB-ARBA"/>
</dbReference>
<organism evidence="14">
    <name type="scientific">Branchiostoma floridae</name>
    <name type="common">Florida lancelet</name>
    <name type="synonym">Amphioxus</name>
    <dbReference type="NCBI Taxonomy" id="7739"/>
    <lineage>
        <taxon>Eukaryota</taxon>
        <taxon>Metazoa</taxon>
        <taxon>Chordata</taxon>
        <taxon>Cephalochordata</taxon>
        <taxon>Leptocardii</taxon>
        <taxon>Amphioxiformes</taxon>
        <taxon>Branchiostomatidae</taxon>
        <taxon>Branchiostoma</taxon>
    </lineage>
</organism>
<dbReference type="PROSITE" id="PS50026">
    <property type="entry name" value="EGF_3"/>
    <property type="match status" value="1"/>
</dbReference>
<dbReference type="GO" id="GO:0009967">
    <property type="term" value="P:positive regulation of signal transduction"/>
    <property type="evidence" value="ECO:0007669"/>
    <property type="project" value="UniProtKB-ARBA"/>
</dbReference>
<dbReference type="PROSITE" id="PS00010">
    <property type="entry name" value="ASX_HYDROXYL"/>
    <property type="match status" value="1"/>
</dbReference>
<gene>
    <name evidence="14" type="ORF">BRAFLDRAFT_85313</name>
</gene>
<dbReference type="PANTHER" id="PTHR24044">
    <property type="entry name" value="NOTCH LIGAND FAMILY MEMBER"/>
    <property type="match status" value="1"/>
</dbReference>
<evidence type="ECO:0000256" key="4">
    <source>
        <dbReference type="ARBA" id="ARBA00022553"/>
    </source>
</evidence>
<comment type="subcellular location">
    <subcellularLocation>
        <location evidence="1">Apical cell membrane</location>
        <topology evidence="1">Single-pass type I membrane protein</topology>
    </subcellularLocation>
</comment>
<feature type="transmembrane region" description="Helical" evidence="12">
    <location>
        <begin position="238"/>
        <end position="264"/>
    </location>
</feature>
<proteinExistence type="predicted"/>
<dbReference type="GO" id="GO:0030182">
    <property type="term" value="P:neuron differentiation"/>
    <property type="evidence" value="ECO:0007669"/>
    <property type="project" value="UniProtKB-ARBA"/>
</dbReference>
<evidence type="ECO:0000256" key="7">
    <source>
        <dbReference type="ARBA" id="ARBA00022989"/>
    </source>
</evidence>
<feature type="domain" description="EGF-like" evidence="13">
    <location>
        <begin position="334"/>
        <end position="370"/>
    </location>
</feature>
<dbReference type="GO" id="GO:0048468">
    <property type="term" value="P:cell development"/>
    <property type="evidence" value="ECO:0007669"/>
    <property type="project" value="UniProtKB-ARBA"/>
</dbReference>
<dbReference type="InterPro" id="IPR050906">
    <property type="entry name" value="Notch_signaling"/>
</dbReference>
<reference evidence="14" key="1">
    <citation type="journal article" date="2008" name="Nature">
        <title>The amphioxus genome and the evolution of the chordate karyotype.</title>
        <authorList>
            <consortium name="US DOE Joint Genome Institute (JGI-PGF)"/>
            <person name="Putnam N.H."/>
            <person name="Butts T."/>
            <person name="Ferrier D.E.K."/>
            <person name="Furlong R.F."/>
            <person name="Hellsten U."/>
            <person name="Kawashima T."/>
            <person name="Robinson-Rechavi M."/>
            <person name="Shoguchi E."/>
            <person name="Terry A."/>
            <person name="Yu J.-K."/>
            <person name="Benito-Gutierrez E.L."/>
            <person name="Dubchak I."/>
            <person name="Garcia-Fernandez J."/>
            <person name="Gibson-Brown J.J."/>
            <person name="Grigoriev I.V."/>
            <person name="Horton A.C."/>
            <person name="de Jong P.J."/>
            <person name="Jurka J."/>
            <person name="Kapitonov V.V."/>
            <person name="Kohara Y."/>
            <person name="Kuroki Y."/>
            <person name="Lindquist E."/>
            <person name="Lucas S."/>
            <person name="Osoegawa K."/>
            <person name="Pennacchio L.A."/>
            <person name="Salamov A.A."/>
            <person name="Satou Y."/>
            <person name="Sauka-Spengler T."/>
            <person name="Schmutz J."/>
            <person name="Shin-I T."/>
            <person name="Toyoda A."/>
            <person name="Bronner-Fraser M."/>
            <person name="Fujiyama A."/>
            <person name="Holland L.Z."/>
            <person name="Holland P.W.H."/>
            <person name="Satoh N."/>
            <person name="Rokhsar D.S."/>
        </authorList>
    </citation>
    <scope>NUCLEOTIDE SEQUENCE [LARGE SCALE GENOMIC DNA]</scope>
    <source>
        <strain evidence="14">S238N-H82</strain>
        <tissue evidence="14">Testes</tissue>
    </source>
</reference>
<keyword evidence="10" id="KW-0245">EGF-like domain</keyword>
<keyword evidence="6" id="KW-0221">Differentiation</keyword>
<dbReference type="InterPro" id="IPR000742">
    <property type="entry name" value="EGF"/>
</dbReference>
<evidence type="ECO:0000256" key="5">
    <source>
        <dbReference type="ARBA" id="ARBA00022692"/>
    </source>
</evidence>
<evidence type="ECO:0000259" key="13">
    <source>
        <dbReference type="PROSITE" id="PS50026"/>
    </source>
</evidence>
<feature type="compositionally biased region" description="Polar residues" evidence="11">
    <location>
        <begin position="1"/>
        <end position="10"/>
    </location>
</feature>
<dbReference type="Gene3D" id="2.10.25.10">
    <property type="entry name" value="Laminin"/>
    <property type="match status" value="1"/>
</dbReference>
<keyword evidence="2" id="KW-0217">Developmental protein</keyword>
<protein>
    <recommendedName>
        <fullName evidence="13">EGF-like domain-containing protein</fullName>
    </recommendedName>
</protein>
<evidence type="ECO:0000256" key="9">
    <source>
        <dbReference type="ARBA" id="ARBA00023157"/>
    </source>
</evidence>
<keyword evidence="7 12" id="KW-1133">Transmembrane helix</keyword>
<dbReference type="PROSITE" id="PS00022">
    <property type="entry name" value="EGF_1"/>
    <property type="match status" value="1"/>
</dbReference>